<protein>
    <submittedName>
        <fullName evidence="1">Uncharacterized protein</fullName>
    </submittedName>
</protein>
<dbReference type="EMBL" id="JABSTQ010010502">
    <property type="protein sequence ID" value="KAG0420492.1"/>
    <property type="molecule type" value="Genomic_DNA"/>
</dbReference>
<sequence length="1297" mass="146365">MWWWARSHAEHKPAPSPKVTQLIRQAAKQTKPCSFDMSSMLEHFEDLCFNTPYWEYWDHVVHSSFPLVLRHLYEHHLVTICSLALVVLAVVLGVVLFFRKIKSRVDKVRAQMLGSSRPRFRKRDKVLFYGRKMLRKVNFLTDQASSGRTRLRKRQMVLRFAKKLLRLKREQPLTLQVKEPSQAFLEEDYTEQMEKRLPPDVLYMLRSVRVFGFFEKPVFMELWKHIETVFVPRGTMLFSLGDSDDSIYVVQSGRIQVYIVEPDGTELTFKEVTAGENIASLLSALVVLTGVPSTFKTVAARALEDSSVLRLRYENFKILLTKYPDSMVRLCQIVMIRLHRVTFTALHNYLGLTTQLMRTTAPAKRAPNLSPKSSPSRASSRKTSQASGFTMAPVSMASFPGEMVHQEDPLHESASLPDTGSFHLSDEIAEIEKYPSEEVCGSIYRTQPPTTAAPVGRKTPLSSEGTSARKPLRKTSFYLGESARASCSSASSAQEYRDHLEAAVQGFMARLDIQDSELIRSKVLVKELMPGEYLSKEESGEPASLCFVLAGAISVSQKTTAKDTDDILYVAHVGDMTGALEVLTGESPIFTRRAKTPTRVGMIASTQCYEILRLNPNAVLHIARTVIERLSPFVRQIDFALEWMYIESGRAIYRQDEKAESTCIVLSGRLRSVLTRADGKKEMVGEYGRGDLVGVVELLTGAKRATTVMAVRDTELAKLPEGLLNVIKIKYPVVVTRLIHLLGHRLLGSLQRGDKVTAASMISRPSGSNFTTIAVLAVNEDVPLSTFTLELCHALRSIGSVFRLTSELIRRQLGPSALDTANEYRLCNWLGQQEDRHKVLLYQCDSHMSSWTQRCIRQADCILIVALADQEPLVGQLEKQAESIAHRTQKELVLLHREGADKPRNTVAWLNMRSWCSSHHHMRCPKRMFTRRSPSRILEVYKKVEEGVVNVHSDFARLARFLTGTSIGLVLGGGGARGCAHVGMIRAIYEAGIPIDMVGGVSIGSLVGALWCQEVNVTTLVQKGRHWSKKMTSPWRQLWDLTYPITAWFTGAAFNQTIYDLFGERQVEDLWLPYFTVTTDITSSCMRIHRHGSLWRYIRASMSLSGYMPPMCDPMDGHLLLDGGYVNNLPADIMREMMGAETIIAVDVGSQDETDLTNYGDSLSGWWLLFKRWNPLAKSVKIPSLPEIQSRLAYVSCVRQLEEVKSSDYCQYVRPPIDRYKTLQFGSFNEIMEVGYVHGRTLFAGMKAGQHTLRSVLNLDGTSTVQDWVPVKIEIPLMQLSSHRRELRAELYVDRRL</sequence>
<name>A0AC60PIB0_IXOPE</name>
<proteinExistence type="predicted"/>
<evidence type="ECO:0000313" key="1">
    <source>
        <dbReference type="EMBL" id="KAG0420492.1"/>
    </source>
</evidence>
<accession>A0AC60PIB0</accession>
<gene>
    <name evidence="1" type="ORF">HPB47_003467</name>
</gene>
<dbReference type="Proteomes" id="UP000805193">
    <property type="component" value="Unassembled WGS sequence"/>
</dbReference>
<feature type="non-terminal residue" evidence="1">
    <location>
        <position position="1297"/>
    </location>
</feature>
<keyword evidence="2" id="KW-1185">Reference proteome</keyword>
<comment type="caution">
    <text evidence="1">The sequence shown here is derived from an EMBL/GenBank/DDBJ whole genome shotgun (WGS) entry which is preliminary data.</text>
</comment>
<reference evidence="1 2" key="1">
    <citation type="journal article" date="2020" name="Cell">
        <title>Large-Scale Comparative Analyses of Tick Genomes Elucidate Their Genetic Diversity and Vector Capacities.</title>
        <authorList>
            <consortium name="Tick Genome and Microbiome Consortium (TIGMIC)"/>
            <person name="Jia N."/>
            <person name="Wang J."/>
            <person name="Shi W."/>
            <person name="Du L."/>
            <person name="Sun Y."/>
            <person name="Zhan W."/>
            <person name="Jiang J.F."/>
            <person name="Wang Q."/>
            <person name="Zhang B."/>
            <person name="Ji P."/>
            <person name="Bell-Sakyi L."/>
            <person name="Cui X.M."/>
            <person name="Yuan T.T."/>
            <person name="Jiang B.G."/>
            <person name="Yang W.F."/>
            <person name="Lam T.T."/>
            <person name="Chang Q.C."/>
            <person name="Ding S.J."/>
            <person name="Wang X.J."/>
            <person name="Zhu J.G."/>
            <person name="Ruan X.D."/>
            <person name="Zhao L."/>
            <person name="Wei J.T."/>
            <person name="Ye R.Z."/>
            <person name="Que T.C."/>
            <person name="Du C.H."/>
            <person name="Zhou Y.H."/>
            <person name="Cheng J.X."/>
            <person name="Dai P.F."/>
            <person name="Guo W.B."/>
            <person name="Han X.H."/>
            <person name="Huang E.J."/>
            <person name="Li L.F."/>
            <person name="Wei W."/>
            <person name="Gao Y.C."/>
            <person name="Liu J.Z."/>
            <person name="Shao H.Z."/>
            <person name="Wang X."/>
            <person name="Wang C.C."/>
            <person name="Yang T.C."/>
            <person name="Huo Q.B."/>
            <person name="Li W."/>
            <person name="Chen H.Y."/>
            <person name="Chen S.E."/>
            <person name="Zhou L.G."/>
            <person name="Ni X.B."/>
            <person name="Tian J.H."/>
            <person name="Sheng Y."/>
            <person name="Liu T."/>
            <person name="Pan Y.S."/>
            <person name="Xia L.Y."/>
            <person name="Li J."/>
            <person name="Zhao F."/>
            <person name="Cao W.C."/>
        </authorList>
    </citation>
    <scope>NUCLEOTIDE SEQUENCE [LARGE SCALE GENOMIC DNA]</scope>
    <source>
        <strain evidence="1">Iper-2018</strain>
    </source>
</reference>
<organism evidence="1 2">
    <name type="scientific">Ixodes persulcatus</name>
    <name type="common">Taiga tick</name>
    <dbReference type="NCBI Taxonomy" id="34615"/>
    <lineage>
        <taxon>Eukaryota</taxon>
        <taxon>Metazoa</taxon>
        <taxon>Ecdysozoa</taxon>
        <taxon>Arthropoda</taxon>
        <taxon>Chelicerata</taxon>
        <taxon>Arachnida</taxon>
        <taxon>Acari</taxon>
        <taxon>Parasitiformes</taxon>
        <taxon>Ixodida</taxon>
        <taxon>Ixodoidea</taxon>
        <taxon>Ixodidae</taxon>
        <taxon>Ixodinae</taxon>
        <taxon>Ixodes</taxon>
    </lineage>
</organism>
<evidence type="ECO:0000313" key="2">
    <source>
        <dbReference type="Proteomes" id="UP000805193"/>
    </source>
</evidence>